<protein>
    <submittedName>
        <fullName evidence="2">Uncharacterized protein</fullName>
    </submittedName>
</protein>
<feature type="transmembrane region" description="Helical" evidence="1">
    <location>
        <begin position="43"/>
        <end position="64"/>
    </location>
</feature>
<name>A0A6G6GST2_9FLAO</name>
<gene>
    <name evidence="2" type="ORF">G5B37_14765</name>
</gene>
<keyword evidence="1" id="KW-0472">Membrane</keyword>
<reference evidence="2 3" key="1">
    <citation type="submission" date="2020-02" db="EMBL/GenBank/DDBJ databases">
        <title>Complete genome sequence of Flavobacteriaceae bacterium.</title>
        <authorList>
            <person name="Kim S.-J."/>
            <person name="Kim Y.-S."/>
            <person name="Kim K.-H."/>
        </authorList>
    </citation>
    <scope>NUCLEOTIDE SEQUENCE [LARGE SCALE GENOMIC DNA]</scope>
    <source>
        <strain evidence="2 3">RR4-40</strain>
    </source>
</reference>
<keyword evidence="1" id="KW-1133">Transmembrane helix</keyword>
<dbReference type="EMBL" id="CP049057">
    <property type="protein sequence ID" value="QIE60771.1"/>
    <property type="molecule type" value="Genomic_DNA"/>
</dbReference>
<keyword evidence="3" id="KW-1185">Reference proteome</keyword>
<sequence length="75" mass="8341">MKILIKLDLLCYAIYSLATVICGLVMISAELEVSKNSKNLAEALPYIGGFVLFIGIACCIVTYIKIRDTNFEDYN</sequence>
<accession>A0A6G6GST2</accession>
<evidence type="ECO:0000313" key="3">
    <source>
        <dbReference type="Proteomes" id="UP000505306"/>
    </source>
</evidence>
<dbReference type="KEGG" id="mgel:G5B37_14765"/>
<feature type="transmembrane region" description="Helical" evidence="1">
    <location>
        <begin position="12"/>
        <end position="31"/>
    </location>
</feature>
<dbReference type="RefSeq" id="WP_164680782.1">
    <property type="nucleotide sequence ID" value="NZ_CP049057.1"/>
</dbReference>
<keyword evidence="1" id="KW-0812">Transmembrane</keyword>
<dbReference type="Proteomes" id="UP000505306">
    <property type="component" value="Chromosome"/>
</dbReference>
<organism evidence="2 3">
    <name type="scientific">Rasiella rasia</name>
    <dbReference type="NCBI Taxonomy" id="2744027"/>
    <lineage>
        <taxon>Bacteria</taxon>
        <taxon>Pseudomonadati</taxon>
        <taxon>Bacteroidota</taxon>
        <taxon>Flavobacteriia</taxon>
        <taxon>Flavobacteriales</taxon>
        <taxon>Flavobacteriaceae</taxon>
        <taxon>Rasiella</taxon>
    </lineage>
</organism>
<evidence type="ECO:0000313" key="2">
    <source>
        <dbReference type="EMBL" id="QIE60771.1"/>
    </source>
</evidence>
<dbReference type="AlphaFoldDB" id="A0A6G6GST2"/>
<evidence type="ECO:0000256" key="1">
    <source>
        <dbReference type="SAM" id="Phobius"/>
    </source>
</evidence>
<proteinExistence type="predicted"/>